<evidence type="ECO:0000313" key="4">
    <source>
        <dbReference type="Proteomes" id="UP001501391"/>
    </source>
</evidence>
<dbReference type="Pfam" id="PF03756">
    <property type="entry name" value="AfsA"/>
    <property type="match status" value="2"/>
</dbReference>
<sequence>MSNSYGLGHDVARVTGTVPRELVHKHAPHEVLLTDWTTHGRDRHTVRARWPRFHTFYASRNRRFDPLLFVETVRQTFPLLSHTAYGVPFGSHLVWDDFSFEVEPPGMLVPPGPADVVLDVTCRDVRMRKGCLVSMTMHARALLDGRPVGSASTRFTNHSPAVYRRLRGEHGLAAKHLRAVPLPPGLLPGTVGHLLPENVVLARTEHAGRWQLRVDLDHAVLFDHPVDHAPGMLLLEALRQAAHATYPATDTMVTAMSVSFEKWVELDEAAWVSVRPLRRNVLRAVIEQSGAPCLSGEVTVQAVPVPAAGSPRPLPPDGLGPLGPLGQLGPLGPSDEVPRSPGEAGRETVGAVAPAPATGGRAG</sequence>
<evidence type="ECO:0000259" key="2">
    <source>
        <dbReference type="Pfam" id="PF03756"/>
    </source>
</evidence>
<gene>
    <name evidence="3" type="ORF">GCM10009787_77360</name>
</gene>
<evidence type="ECO:0000256" key="1">
    <source>
        <dbReference type="SAM" id="MobiDB-lite"/>
    </source>
</evidence>
<feature type="domain" description="A-factor biosynthesis hotdog" evidence="2">
    <location>
        <begin position="22"/>
        <end position="156"/>
    </location>
</feature>
<protein>
    <submittedName>
        <fullName evidence="3">ScbA/BarX family gamma-butyrolactone biosynthesis protein</fullName>
    </submittedName>
</protein>
<comment type="caution">
    <text evidence="3">The sequence shown here is derived from an EMBL/GenBank/DDBJ whole genome shotgun (WGS) entry which is preliminary data.</text>
</comment>
<dbReference type="EMBL" id="BAAAOQ010000043">
    <property type="protein sequence ID" value="GAA1500146.1"/>
    <property type="molecule type" value="Genomic_DNA"/>
</dbReference>
<feature type="compositionally biased region" description="Low complexity" evidence="1">
    <location>
        <begin position="319"/>
        <end position="333"/>
    </location>
</feature>
<feature type="compositionally biased region" description="Low complexity" evidence="1">
    <location>
        <begin position="348"/>
        <end position="363"/>
    </location>
</feature>
<dbReference type="InterPro" id="IPR047757">
    <property type="entry name" value="AfsA-like"/>
</dbReference>
<reference evidence="4" key="1">
    <citation type="journal article" date="2019" name="Int. J. Syst. Evol. Microbiol.">
        <title>The Global Catalogue of Microorganisms (GCM) 10K type strain sequencing project: providing services to taxonomists for standard genome sequencing and annotation.</title>
        <authorList>
            <consortium name="The Broad Institute Genomics Platform"/>
            <consortium name="The Broad Institute Genome Sequencing Center for Infectious Disease"/>
            <person name="Wu L."/>
            <person name="Ma J."/>
        </authorList>
    </citation>
    <scope>NUCLEOTIDE SEQUENCE [LARGE SCALE GENOMIC DNA]</scope>
    <source>
        <strain evidence="4">JCM 14924</strain>
    </source>
</reference>
<proteinExistence type="predicted"/>
<dbReference type="NCBIfam" id="NF041195">
    <property type="entry name" value="ScbA_BarX_GamBu"/>
    <property type="match status" value="1"/>
</dbReference>
<dbReference type="InterPro" id="IPR005509">
    <property type="entry name" value="AfsA_hotdog_dom"/>
</dbReference>
<dbReference type="Proteomes" id="UP001501391">
    <property type="component" value="Unassembled WGS sequence"/>
</dbReference>
<accession>A0ABP4K9U5</accession>
<name>A0ABP4K9U5_9ACTN</name>
<feature type="region of interest" description="Disordered" evidence="1">
    <location>
        <begin position="307"/>
        <end position="363"/>
    </location>
</feature>
<feature type="domain" description="A-factor biosynthesis hotdog" evidence="2">
    <location>
        <begin position="191"/>
        <end position="275"/>
    </location>
</feature>
<keyword evidence="4" id="KW-1185">Reference proteome</keyword>
<evidence type="ECO:0000313" key="3">
    <source>
        <dbReference type="EMBL" id="GAA1500146.1"/>
    </source>
</evidence>
<organism evidence="3 4">
    <name type="scientific">Streptomyces bangladeshensis</name>
    <dbReference type="NCBI Taxonomy" id="295352"/>
    <lineage>
        <taxon>Bacteria</taxon>
        <taxon>Bacillati</taxon>
        <taxon>Actinomycetota</taxon>
        <taxon>Actinomycetes</taxon>
        <taxon>Kitasatosporales</taxon>
        <taxon>Streptomycetaceae</taxon>
        <taxon>Streptomyces</taxon>
    </lineage>
</organism>